<dbReference type="InterPro" id="IPR036812">
    <property type="entry name" value="NAD(P)_OxRdtase_dom_sf"/>
</dbReference>
<evidence type="ECO:0000313" key="3">
    <source>
        <dbReference type="EMBL" id="KAK3339770.1"/>
    </source>
</evidence>
<organism evidence="3 4">
    <name type="scientific">Lasiosphaeria hispida</name>
    <dbReference type="NCBI Taxonomy" id="260671"/>
    <lineage>
        <taxon>Eukaryota</taxon>
        <taxon>Fungi</taxon>
        <taxon>Dikarya</taxon>
        <taxon>Ascomycota</taxon>
        <taxon>Pezizomycotina</taxon>
        <taxon>Sordariomycetes</taxon>
        <taxon>Sordariomycetidae</taxon>
        <taxon>Sordariales</taxon>
        <taxon>Lasiosphaeriaceae</taxon>
        <taxon>Lasiosphaeria</taxon>
    </lineage>
</organism>
<feature type="domain" description="NADP-dependent oxidoreductase" evidence="2">
    <location>
        <begin position="22"/>
        <end position="322"/>
    </location>
</feature>
<evidence type="ECO:0000256" key="1">
    <source>
        <dbReference type="ARBA" id="ARBA00023002"/>
    </source>
</evidence>
<dbReference type="SUPFAM" id="SSF51430">
    <property type="entry name" value="NAD(P)-linked oxidoreductase"/>
    <property type="match status" value="1"/>
</dbReference>
<reference evidence="3" key="1">
    <citation type="journal article" date="2023" name="Mol. Phylogenet. Evol.">
        <title>Genome-scale phylogeny and comparative genomics of the fungal order Sordariales.</title>
        <authorList>
            <person name="Hensen N."/>
            <person name="Bonometti L."/>
            <person name="Westerberg I."/>
            <person name="Brannstrom I.O."/>
            <person name="Guillou S."/>
            <person name="Cros-Aarteil S."/>
            <person name="Calhoun S."/>
            <person name="Haridas S."/>
            <person name="Kuo A."/>
            <person name="Mondo S."/>
            <person name="Pangilinan J."/>
            <person name="Riley R."/>
            <person name="LaButti K."/>
            <person name="Andreopoulos B."/>
            <person name="Lipzen A."/>
            <person name="Chen C."/>
            <person name="Yan M."/>
            <person name="Daum C."/>
            <person name="Ng V."/>
            <person name="Clum A."/>
            <person name="Steindorff A."/>
            <person name="Ohm R.A."/>
            <person name="Martin F."/>
            <person name="Silar P."/>
            <person name="Natvig D.O."/>
            <person name="Lalanne C."/>
            <person name="Gautier V."/>
            <person name="Ament-Velasquez S.L."/>
            <person name="Kruys A."/>
            <person name="Hutchinson M.I."/>
            <person name="Powell A.J."/>
            <person name="Barry K."/>
            <person name="Miller A.N."/>
            <person name="Grigoriev I.V."/>
            <person name="Debuchy R."/>
            <person name="Gladieux P."/>
            <person name="Hiltunen Thoren M."/>
            <person name="Johannesson H."/>
        </authorList>
    </citation>
    <scope>NUCLEOTIDE SEQUENCE</scope>
    <source>
        <strain evidence="3">CBS 955.72</strain>
    </source>
</reference>
<dbReference type="AlphaFoldDB" id="A0AAJ0H521"/>
<dbReference type="EMBL" id="JAUIQD010000009">
    <property type="protein sequence ID" value="KAK3339770.1"/>
    <property type="molecule type" value="Genomic_DNA"/>
</dbReference>
<dbReference type="InterPro" id="IPR050791">
    <property type="entry name" value="Aldo-Keto_reductase"/>
</dbReference>
<comment type="caution">
    <text evidence="3">The sequence shown here is derived from an EMBL/GenBank/DDBJ whole genome shotgun (WGS) entry which is preliminary data.</text>
</comment>
<protein>
    <submittedName>
        <fullName evidence="3">Aldo/keto reductase-like protein</fullName>
    </submittedName>
</protein>
<dbReference type="GO" id="GO:0016491">
    <property type="term" value="F:oxidoreductase activity"/>
    <property type="evidence" value="ECO:0007669"/>
    <property type="project" value="UniProtKB-KW"/>
</dbReference>
<reference evidence="3" key="2">
    <citation type="submission" date="2023-06" db="EMBL/GenBank/DDBJ databases">
        <authorList>
            <consortium name="Lawrence Berkeley National Laboratory"/>
            <person name="Haridas S."/>
            <person name="Hensen N."/>
            <person name="Bonometti L."/>
            <person name="Westerberg I."/>
            <person name="Brannstrom I.O."/>
            <person name="Guillou S."/>
            <person name="Cros-Aarteil S."/>
            <person name="Calhoun S."/>
            <person name="Kuo A."/>
            <person name="Mondo S."/>
            <person name="Pangilinan J."/>
            <person name="Riley R."/>
            <person name="Labutti K."/>
            <person name="Andreopoulos B."/>
            <person name="Lipzen A."/>
            <person name="Chen C."/>
            <person name="Yanf M."/>
            <person name="Daum C."/>
            <person name="Ng V."/>
            <person name="Clum A."/>
            <person name="Steindorff A."/>
            <person name="Ohm R."/>
            <person name="Martin F."/>
            <person name="Silar P."/>
            <person name="Natvig D."/>
            <person name="Lalanne C."/>
            <person name="Gautier V."/>
            <person name="Ament-Velasquez S.L."/>
            <person name="Kruys A."/>
            <person name="Hutchinson M.I."/>
            <person name="Powell A.J."/>
            <person name="Barry K."/>
            <person name="Miller A.N."/>
            <person name="Grigoriev I.V."/>
            <person name="Debuchy R."/>
            <person name="Gladieux P."/>
            <person name="Thoren M.H."/>
            <person name="Johannesson H."/>
        </authorList>
    </citation>
    <scope>NUCLEOTIDE SEQUENCE</scope>
    <source>
        <strain evidence="3">CBS 955.72</strain>
    </source>
</reference>
<proteinExistence type="predicted"/>
<dbReference type="Proteomes" id="UP001275084">
    <property type="component" value="Unassembled WGS sequence"/>
</dbReference>
<dbReference type="Pfam" id="PF00248">
    <property type="entry name" value="Aldo_ket_red"/>
    <property type="match status" value="1"/>
</dbReference>
<dbReference type="GO" id="GO:0005737">
    <property type="term" value="C:cytoplasm"/>
    <property type="evidence" value="ECO:0007669"/>
    <property type="project" value="TreeGrafter"/>
</dbReference>
<evidence type="ECO:0000259" key="2">
    <source>
        <dbReference type="Pfam" id="PF00248"/>
    </source>
</evidence>
<keyword evidence="1" id="KW-0560">Oxidoreductase</keyword>
<keyword evidence="4" id="KW-1185">Reference proteome</keyword>
<accession>A0AAJ0H521</accession>
<dbReference type="InterPro" id="IPR023210">
    <property type="entry name" value="NADP_OxRdtase_dom"/>
</dbReference>
<evidence type="ECO:0000313" key="4">
    <source>
        <dbReference type="Proteomes" id="UP001275084"/>
    </source>
</evidence>
<dbReference type="PANTHER" id="PTHR43625">
    <property type="entry name" value="AFLATOXIN B1 ALDEHYDE REDUCTASE"/>
    <property type="match status" value="1"/>
</dbReference>
<name>A0AAJ0H521_9PEZI</name>
<dbReference type="Gene3D" id="3.20.20.100">
    <property type="entry name" value="NADP-dependent oxidoreductase domain"/>
    <property type="match status" value="1"/>
</dbReference>
<gene>
    <name evidence="3" type="ORF">B0T25DRAFT_560582</name>
</gene>
<dbReference type="PANTHER" id="PTHR43625:SF40">
    <property type="entry name" value="ALDO-KETO REDUCTASE YAKC [NADP(+)]"/>
    <property type="match status" value="1"/>
</dbReference>
<sequence>MAPPAKLPTRKLGRNGPEISAMGFGLMGLSIAYGAPPPDSERLAVLDRAWELGCTHWDSADAYGDSEDLVGKWFALHPERRADIFLASKFGLRASFNDDQTMNIGVDSSPAYARQQAETSLKRLGTDYIDLYYVHRVDDKTPIEKTVEELAKLKAEGKIRHIGISAASANTLRRASAIAPIDAFQVEYSPWALEIEDAQVNLLKTCRELGISIIAYSPLGRGFLAGQIRSPDDFEATDFRRLLPRYSTENFPKNIVLVDRINELAKKKGCTGGQLTMAWILAQGSDFFPIPGTKNIKYLEENIAAVHVHVSDEEEKEIRKLVEEVSIIGVRNPEGGFDLPELNDSVPL</sequence>